<dbReference type="AlphaFoldDB" id="A0A2K9NLI9"/>
<name>A0A2K9NLI9_9PROT</name>
<dbReference type="InterPro" id="IPR029044">
    <property type="entry name" value="Nucleotide-diphossugar_trans"/>
</dbReference>
<gene>
    <name evidence="1" type="ORF">C0V82_26370</name>
</gene>
<proteinExistence type="predicted"/>
<dbReference type="Gene3D" id="3.90.550.10">
    <property type="entry name" value="Spore Coat Polysaccharide Biosynthesis Protein SpsA, Chain A"/>
    <property type="match status" value="1"/>
</dbReference>
<geneLocation type="plasmid" evidence="1 2">
    <name>unnamed3</name>
</geneLocation>
<evidence type="ECO:0000313" key="1">
    <source>
        <dbReference type="EMBL" id="AUN33937.1"/>
    </source>
</evidence>
<dbReference type="SUPFAM" id="SSF53448">
    <property type="entry name" value="Nucleotide-diphospho-sugar transferases"/>
    <property type="match status" value="1"/>
</dbReference>
<sequence>MRVIGYLESYIDNVLIGWAYNSAEPGRRLLLSVEVQGQPVAAGVANLDRQDVAQGGHGDGRCGFRIPLHLKIGQPFLVCEASSGSILFTQDDLPVPDETELASDASLIRGNVDTVLGTNIKGWCWHPHAPDRTVRVRALVDGQEVSATDADERRGDLINAGIGNGDHAFSLPMPFWMLDGVTREVTVVAEDYGPLPGSPVSFVGLTEGARPLLSRLMTSTDGASRQGAGLLLDCYLRHVEALLPRSVGFAYYADWYRAQAGEVSLADWPADLPERALRLKVPDGSSYLLCVDEGTIPFANAAQRLLSLAVETGADIVYADMQVTRDGKPFPWFRPAWSPDLALSQDYMRGVTLIREEVLARQGQRRTLAGMRYGAILSADPARIVRLPEVLGSLERPPAQAVSTDIAQLIATCLSGSAEVEIMNPEQGLRRIRWRLPANHPRISLIIPTRDRLNLLRTAVDSIRQRTQYPNYEILIIDNQSEQPETLAWLEAGKHQGHFRVLPYDAPFNYADMNNFAAAQADGDILGFINNDVELITPDWLETAIGLLSRPEVGAVGARLRFGNDMLQHGGVVVGTGGLAENAFQHVGVADEGYFYRTQVAGNYSAVTAACLFIRQADFQALGGFDADNLPVAFNDVDLCLRLRERGGNIVWTPHIDLYHYESVSRGRDDTPEKRARAMKEELYMRRRWSHLAMADPYYSPNLNLDGVPFTGLALPPRQAWGR</sequence>
<dbReference type="KEGG" id="ncb:C0V82_26370"/>
<reference evidence="1 2" key="1">
    <citation type="submission" date="2017-12" db="EMBL/GenBank/DDBJ databases">
        <title>Genomes of bacteria within cyanobacterial aggregates.</title>
        <authorList>
            <person name="Cai H."/>
        </authorList>
    </citation>
    <scope>NUCLEOTIDE SEQUENCE [LARGE SCALE GENOMIC DNA]</scope>
    <source>
        <strain evidence="1 2">TH16</strain>
        <plasmid evidence="1 2">unnamed3</plasmid>
    </source>
</reference>
<accession>A0A2K9NLI9</accession>
<protein>
    <submittedName>
        <fullName evidence="1">Uncharacterized protein</fullName>
    </submittedName>
</protein>
<organism evidence="1 2">
    <name type="scientific">Niveispirillum cyanobacteriorum</name>
    <dbReference type="NCBI Taxonomy" id="1612173"/>
    <lineage>
        <taxon>Bacteria</taxon>
        <taxon>Pseudomonadati</taxon>
        <taxon>Pseudomonadota</taxon>
        <taxon>Alphaproteobacteria</taxon>
        <taxon>Rhodospirillales</taxon>
        <taxon>Azospirillaceae</taxon>
        <taxon>Niveispirillum</taxon>
    </lineage>
</organism>
<dbReference type="InterPro" id="IPR001173">
    <property type="entry name" value="Glyco_trans_2-like"/>
</dbReference>
<keyword evidence="2" id="KW-1185">Reference proteome</keyword>
<dbReference type="PANTHER" id="PTHR43179:SF7">
    <property type="entry name" value="RHAMNOSYLTRANSFERASE WBBL"/>
    <property type="match status" value="1"/>
</dbReference>
<dbReference type="Pfam" id="PF00535">
    <property type="entry name" value="Glycos_transf_2"/>
    <property type="match status" value="1"/>
</dbReference>
<keyword evidence="1" id="KW-0614">Plasmid</keyword>
<dbReference type="Proteomes" id="UP000234752">
    <property type="component" value="Plasmid unnamed3"/>
</dbReference>
<evidence type="ECO:0000313" key="2">
    <source>
        <dbReference type="Proteomes" id="UP000234752"/>
    </source>
</evidence>
<dbReference type="PANTHER" id="PTHR43179">
    <property type="entry name" value="RHAMNOSYLTRANSFERASE WBBL"/>
    <property type="match status" value="1"/>
</dbReference>
<dbReference type="EMBL" id="CP025615">
    <property type="protein sequence ID" value="AUN33937.1"/>
    <property type="molecule type" value="Genomic_DNA"/>
</dbReference>